<feature type="region of interest" description="Disordered" evidence="1">
    <location>
        <begin position="17"/>
        <end position="43"/>
    </location>
</feature>
<keyword evidence="3" id="KW-1185">Reference proteome</keyword>
<dbReference type="EMBL" id="LT629758">
    <property type="protein sequence ID" value="SDT74626.1"/>
    <property type="molecule type" value="Genomic_DNA"/>
</dbReference>
<dbReference type="RefSeq" id="WP_092551042.1">
    <property type="nucleotide sequence ID" value="NZ_BOMJ01000057.1"/>
</dbReference>
<reference evidence="2 3" key="1">
    <citation type="submission" date="2016-10" db="EMBL/GenBank/DDBJ databases">
        <authorList>
            <person name="de Groot N.N."/>
        </authorList>
    </citation>
    <scope>NUCLEOTIDE SEQUENCE [LARGE SCALE GENOMIC DNA]</scope>
    <source>
        <strain evidence="2 3">DSM 43941</strain>
    </source>
</reference>
<gene>
    <name evidence="2" type="ORF">SAMN04489716_7040</name>
</gene>
<accession>A0A1H2CX50</accession>
<evidence type="ECO:0000313" key="2">
    <source>
        <dbReference type="EMBL" id="SDT74626.1"/>
    </source>
</evidence>
<dbReference type="AlphaFoldDB" id="A0A1H2CX50"/>
<protein>
    <recommendedName>
        <fullName evidence="4">Excreted virulence factor EspC, type VII ESX diderm</fullName>
    </recommendedName>
</protein>
<evidence type="ECO:0000313" key="3">
    <source>
        <dbReference type="Proteomes" id="UP000198688"/>
    </source>
</evidence>
<evidence type="ECO:0000256" key="1">
    <source>
        <dbReference type="SAM" id="MobiDB-lite"/>
    </source>
</evidence>
<dbReference type="STRING" id="113562.SAMN04489716_7040"/>
<feature type="compositionally biased region" description="Basic and acidic residues" evidence="1">
    <location>
        <begin position="17"/>
        <end position="26"/>
    </location>
</feature>
<organism evidence="2 3">
    <name type="scientific">Actinoplanes derwentensis</name>
    <dbReference type="NCBI Taxonomy" id="113562"/>
    <lineage>
        <taxon>Bacteria</taxon>
        <taxon>Bacillati</taxon>
        <taxon>Actinomycetota</taxon>
        <taxon>Actinomycetes</taxon>
        <taxon>Micromonosporales</taxon>
        <taxon>Micromonosporaceae</taxon>
        <taxon>Actinoplanes</taxon>
    </lineage>
</organism>
<name>A0A1H2CX50_9ACTN</name>
<evidence type="ECO:0008006" key="4">
    <source>
        <dbReference type="Google" id="ProtNLM"/>
    </source>
</evidence>
<proteinExistence type="predicted"/>
<dbReference type="Proteomes" id="UP000198688">
    <property type="component" value="Chromosome I"/>
</dbReference>
<sequence length="174" mass="19013">MSYMYFNDPNTWRDIYDKDKEPDAKSWDGQPTPGSYVAPKPATDTSVPTFSAASGDASISVDSRALIWFAEQVNSLVSQVDEVRQELDKVKVAPGRFRASQELKLKIESEHGSILSYVDAFRNMSPALTELVAALKQLAKDYSTAEQLNSEAGVKALGAALSDFDETAAGTKRI</sequence>